<dbReference type="GO" id="GO:0007165">
    <property type="term" value="P:signal transduction"/>
    <property type="evidence" value="ECO:0007669"/>
    <property type="project" value="InterPro"/>
</dbReference>
<feature type="domain" description="Death" evidence="1">
    <location>
        <begin position="14"/>
        <end position="85"/>
    </location>
</feature>
<dbReference type="EMBL" id="MH382836">
    <property type="protein sequence ID" value="AXC36493.1"/>
    <property type="molecule type" value="Genomic_DNA"/>
</dbReference>
<gene>
    <name evidence="2" type="ORF">phCDa_49</name>
</gene>
<sequence length="309" mass="35459">MKPTHMLTDDMQKANEYRFAKQHIDKYMRDYVLSDVEVLPLLDKGVELLTAWVDTEFSYESKNNRVSALRGMDLRQLVVDLVVASAYCQTEELFTSFTARMAGVLGWDDKKASITTIAEITAVLCDTDLYDLTQANRFGSWNIISNITLSLQLQEYIANCAYLPPLVHKPKKLRHNKDTPYLTIGQDSVILNKGHHNDDVCLDVLDSKNSVALCLDLEFLSSHEEVPTKEFDTPEQQTMWLNMKRQSHEFYLLMAGQGNKFYLHHKYDKRGRIYANGYHISTQGAPYKKAMLEFANKEVVSDIPQEFAL</sequence>
<keyword evidence="3" id="KW-1185">Reference proteome</keyword>
<proteinExistence type="predicted"/>
<accession>A0A2Z5H910</accession>
<name>A0A2Z5H910_9CAUD</name>
<dbReference type="SUPFAM" id="SSF56672">
    <property type="entry name" value="DNA/RNA polymerases"/>
    <property type="match status" value="1"/>
</dbReference>
<protein>
    <submittedName>
        <fullName evidence="2">RNA polymerase small subunit</fullName>
    </submittedName>
</protein>
<reference evidence="2" key="1">
    <citation type="submission" date="2018-05" db="EMBL/GenBank/DDBJ databases">
        <title>Genomic characterization of a novel Pseudomonas phage phCDa.</title>
        <authorList>
            <person name="Chen C."/>
            <person name="Lu D."/>
            <person name="Wang J."/>
            <person name="Fu R."/>
        </authorList>
    </citation>
    <scope>NUCLEOTIDE SEQUENCE [LARGE SCALE GENOMIC DNA]</scope>
</reference>
<evidence type="ECO:0000313" key="3">
    <source>
        <dbReference type="Proteomes" id="UP000252224"/>
    </source>
</evidence>
<organism evidence="2 3">
    <name type="scientific">Pseudomonas phage phCDa</name>
    <dbReference type="NCBI Taxonomy" id="2268587"/>
    <lineage>
        <taxon>Viruses</taxon>
        <taxon>Duplodnaviria</taxon>
        <taxon>Heunggongvirae</taxon>
        <taxon>Uroviricota</taxon>
        <taxon>Caudoviricetes</taxon>
        <taxon>Schitoviridae</taxon>
        <taxon>Shizishanvirus</taxon>
        <taxon>Shizishanvirus phCDa</taxon>
    </lineage>
</organism>
<dbReference type="InterPro" id="IPR000488">
    <property type="entry name" value="Death_dom"/>
</dbReference>
<dbReference type="PROSITE" id="PS50017">
    <property type="entry name" value="DEATH_DOMAIN"/>
    <property type="match status" value="1"/>
</dbReference>
<evidence type="ECO:0000313" key="2">
    <source>
        <dbReference type="EMBL" id="AXC36493.1"/>
    </source>
</evidence>
<dbReference type="InterPro" id="IPR043502">
    <property type="entry name" value="DNA/RNA_pol_sf"/>
</dbReference>
<evidence type="ECO:0000259" key="1">
    <source>
        <dbReference type="PROSITE" id="PS50017"/>
    </source>
</evidence>
<dbReference type="Proteomes" id="UP000252224">
    <property type="component" value="Segment"/>
</dbReference>